<accession>A0ABT9A6A9</accession>
<protein>
    <submittedName>
        <fullName evidence="3">T9SS type A sorting domain-containing protein</fullName>
    </submittedName>
</protein>
<dbReference type="Pfam" id="PF18962">
    <property type="entry name" value="Por_Secre_tail"/>
    <property type="match status" value="1"/>
</dbReference>
<name>A0ABT9A6A9_9BACT</name>
<organism evidence="3 4">
    <name type="scientific">Hymenobacter mellowenesis</name>
    <dbReference type="NCBI Taxonomy" id="3063995"/>
    <lineage>
        <taxon>Bacteria</taxon>
        <taxon>Pseudomonadati</taxon>
        <taxon>Bacteroidota</taxon>
        <taxon>Cytophagia</taxon>
        <taxon>Cytophagales</taxon>
        <taxon>Hymenobacteraceae</taxon>
        <taxon>Hymenobacter</taxon>
    </lineage>
</organism>
<sequence length="481" mass="50061">MQANSLRWWYGLLGILVLLTQQAAWAQAPDPGFQATLIYQIGASFNVPGQINDVVQLPGGGYIVGGNFTQINGVARTNLAKLSATGVPDATWPAAAGPDREVRAVLVQPDGKVLVGGDFQNIAGASRAGLARLLPNGTLDAAFAPPFAIGSINRVAVLPSGRVFAAGTTQLTGTTTSEDWLRSLDGTTGQADLNFPRYNASDLVVQPNGKLVVAGFYNVNGSRFGSGSCVFRLLPSGALDPSFTAVFSLNTGLGGGPVVTAIGQDLNGDLYYTSYFYTDTSPFITGASLNHLLPNGGTAGTVQNLSFANTSSLAVQPNGRVLLGTRTTLPTSQPGLSRVLSTLAPDASFLPANGPTTAVKRILVQADGAIMVAGSFLSVGGQTIIGLVRLLDGNVLKVSSQQLMASTRAWPVPAHGQLHLALDAASRPQRVELLDALGRVVLARAVGQPELALDVARLQTGAYVLRVQYADGFVTRRIAVE</sequence>
<gene>
    <name evidence="3" type="ORF">Q5H92_03355</name>
</gene>
<reference evidence="3" key="1">
    <citation type="submission" date="2023-07" db="EMBL/GenBank/DDBJ databases">
        <authorList>
            <person name="Kim M.K."/>
        </authorList>
    </citation>
    <scope>NUCLEOTIDE SEQUENCE</scope>
    <source>
        <strain evidence="3">M29</strain>
    </source>
</reference>
<dbReference type="InterPro" id="IPR013431">
    <property type="entry name" value="Delta_60_rpt"/>
</dbReference>
<proteinExistence type="predicted"/>
<feature type="signal peptide" evidence="1">
    <location>
        <begin position="1"/>
        <end position="26"/>
    </location>
</feature>
<dbReference type="NCBIfam" id="TIGR04183">
    <property type="entry name" value="Por_Secre_tail"/>
    <property type="match status" value="1"/>
</dbReference>
<evidence type="ECO:0000313" key="4">
    <source>
        <dbReference type="Proteomes" id="UP001167796"/>
    </source>
</evidence>
<dbReference type="Proteomes" id="UP001167796">
    <property type="component" value="Unassembled WGS sequence"/>
</dbReference>
<keyword evidence="4" id="KW-1185">Reference proteome</keyword>
<dbReference type="Gene3D" id="2.80.10.50">
    <property type="match status" value="3"/>
</dbReference>
<feature type="domain" description="Secretion system C-terminal sorting" evidence="2">
    <location>
        <begin position="410"/>
        <end position="479"/>
    </location>
</feature>
<feature type="chain" id="PRO_5047374479" evidence="1">
    <location>
        <begin position="27"/>
        <end position="481"/>
    </location>
</feature>
<dbReference type="EMBL" id="JAUQSX010000001">
    <property type="protein sequence ID" value="MDO7845380.1"/>
    <property type="molecule type" value="Genomic_DNA"/>
</dbReference>
<evidence type="ECO:0000256" key="1">
    <source>
        <dbReference type="SAM" id="SignalP"/>
    </source>
</evidence>
<evidence type="ECO:0000259" key="2">
    <source>
        <dbReference type="Pfam" id="PF18962"/>
    </source>
</evidence>
<keyword evidence="1" id="KW-0732">Signal</keyword>
<evidence type="ECO:0000313" key="3">
    <source>
        <dbReference type="EMBL" id="MDO7845380.1"/>
    </source>
</evidence>
<dbReference type="NCBIfam" id="TIGR02608">
    <property type="entry name" value="delta_60_rpt"/>
    <property type="match status" value="2"/>
</dbReference>
<dbReference type="SUPFAM" id="SSF63829">
    <property type="entry name" value="Calcium-dependent phosphotriesterase"/>
    <property type="match status" value="1"/>
</dbReference>
<dbReference type="Pfam" id="PF17164">
    <property type="entry name" value="DUF5122"/>
    <property type="match status" value="4"/>
</dbReference>
<dbReference type="RefSeq" id="WP_305010065.1">
    <property type="nucleotide sequence ID" value="NZ_JAUQSX010000001.1"/>
</dbReference>
<dbReference type="InterPro" id="IPR026444">
    <property type="entry name" value="Secre_tail"/>
</dbReference>
<comment type="caution">
    <text evidence="3">The sequence shown here is derived from an EMBL/GenBank/DDBJ whole genome shotgun (WGS) entry which is preliminary data.</text>
</comment>